<dbReference type="Proteomes" id="UP001499854">
    <property type="component" value="Unassembled WGS sequence"/>
</dbReference>
<feature type="compositionally biased region" description="Pro residues" evidence="1">
    <location>
        <begin position="28"/>
        <end position="47"/>
    </location>
</feature>
<accession>A0ABP5BZX4</accession>
<evidence type="ECO:0000256" key="1">
    <source>
        <dbReference type="SAM" id="MobiDB-lite"/>
    </source>
</evidence>
<feature type="region of interest" description="Disordered" evidence="1">
    <location>
        <begin position="1"/>
        <end position="72"/>
    </location>
</feature>
<proteinExistence type="predicted"/>
<evidence type="ECO:0000313" key="3">
    <source>
        <dbReference type="Proteomes" id="UP001499854"/>
    </source>
</evidence>
<protein>
    <submittedName>
        <fullName evidence="2">Uncharacterized protein</fullName>
    </submittedName>
</protein>
<dbReference type="EMBL" id="BAAAQM010000003">
    <property type="protein sequence ID" value="GAA1955553.1"/>
    <property type="molecule type" value="Genomic_DNA"/>
</dbReference>
<evidence type="ECO:0000313" key="2">
    <source>
        <dbReference type="EMBL" id="GAA1955553.1"/>
    </source>
</evidence>
<organism evidence="2 3">
    <name type="scientific">Catenulispora subtropica</name>
    <dbReference type="NCBI Taxonomy" id="450798"/>
    <lineage>
        <taxon>Bacteria</taxon>
        <taxon>Bacillati</taxon>
        <taxon>Actinomycetota</taxon>
        <taxon>Actinomycetes</taxon>
        <taxon>Catenulisporales</taxon>
        <taxon>Catenulisporaceae</taxon>
        <taxon>Catenulispora</taxon>
    </lineage>
</organism>
<reference evidence="3" key="1">
    <citation type="journal article" date="2019" name="Int. J. Syst. Evol. Microbiol.">
        <title>The Global Catalogue of Microorganisms (GCM) 10K type strain sequencing project: providing services to taxonomists for standard genome sequencing and annotation.</title>
        <authorList>
            <consortium name="The Broad Institute Genomics Platform"/>
            <consortium name="The Broad Institute Genome Sequencing Center for Infectious Disease"/>
            <person name="Wu L."/>
            <person name="Ma J."/>
        </authorList>
    </citation>
    <scope>NUCLEOTIDE SEQUENCE [LARGE SCALE GENOMIC DNA]</scope>
    <source>
        <strain evidence="3">JCM 16013</strain>
    </source>
</reference>
<keyword evidence="3" id="KW-1185">Reference proteome</keyword>
<comment type="caution">
    <text evidence="2">The sequence shown here is derived from an EMBL/GenBank/DDBJ whole genome shotgun (WGS) entry which is preliminary data.</text>
</comment>
<name>A0ABP5BZX4_9ACTN</name>
<gene>
    <name evidence="2" type="ORF">GCM10009838_09060</name>
</gene>
<sequence length="107" mass="11529">MQWISDFTKTTPSIHRTAVPTSRHPVADPSPIPANPPPPETTLPPHPVSARFAPTPSEYSLADPASSPPLTPRDRALTLGILGVSRLRALALHPSHLRGPCFRSYSP</sequence>
<feature type="compositionally biased region" description="Polar residues" evidence="1">
    <location>
        <begin position="1"/>
        <end position="14"/>
    </location>
</feature>